<evidence type="ECO:0000256" key="3">
    <source>
        <dbReference type="ARBA" id="ARBA00006958"/>
    </source>
</evidence>
<protein>
    <recommendedName>
        <fullName evidence="8">DDE Tnp4 domain-containing protein</fullName>
    </recommendedName>
</protein>
<keyword evidence="10" id="KW-1185">Reference proteome</keyword>
<name>A0A7N2MBH8_QUELO</name>
<keyword evidence="6" id="KW-0378">Hydrolase</keyword>
<evidence type="ECO:0000256" key="2">
    <source>
        <dbReference type="ARBA" id="ARBA00004123"/>
    </source>
</evidence>
<dbReference type="PANTHER" id="PTHR22930">
    <property type="match status" value="1"/>
</dbReference>
<dbReference type="GO" id="GO:0005634">
    <property type="term" value="C:nucleus"/>
    <property type="evidence" value="ECO:0007669"/>
    <property type="project" value="UniProtKB-SubCell"/>
</dbReference>
<evidence type="ECO:0000313" key="9">
    <source>
        <dbReference type="EnsemblPlants" id="QL08p012908:mrna"/>
    </source>
</evidence>
<reference evidence="9 10" key="1">
    <citation type="journal article" date="2016" name="G3 (Bethesda)">
        <title>First Draft Assembly and Annotation of the Genome of a California Endemic Oak Quercus lobata Nee (Fagaceae).</title>
        <authorList>
            <person name="Sork V.L."/>
            <person name="Fitz-Gibbon S.T."/>
            <person name="Puiu D."/>
            <person name="Crepeau M."/>
            <person name="Gugger P.F."/>
            <person name="Sherman R."/>
            <person name="Stevens K."/>
            <person name="Langley C.H."/>
            <person name="Pellegrini M."/>
            <person name="Salzberg S.L."/>
        </authorList>
    </citation>
    <scope>NUCLEOTIDE SEQUENCE [LARGE SCALE GENOMIC DNA]</scope>
    <source>
        <strain evidence="9 10">cv. SW786</strain>
    </source>
</reference>
<evidence type="ECO:0000256" key="6">
    <source>
        <dbReference type="ARBA" id="ARBA00022801"/>
    </source>
</evidence>
<evidence type="ECO:0000256" key="7">
    <source>
        <dbReference type="ARBA" id="ARBA00023242"/>
    </source>
</evidence>
<evidence type="ECO:0000256" key="1">
    <source>
        <dbReference type="ARBA" id="ARBA00001968"/>
    </source>
</evidence>
<evidence type="ECO:0000259" key="8">
    <source>
        <dbReference type="Pfam" id="PF13359"/>
    </source>
</evidence>
<dbReference type="InterPro" id="IPR045249">
    <property type="entry name" value="HARBI1-like"/>
</dbReference>
<comment type="similarity">
    <text evidence="3">Belongs to the HARBI1 family.</text>
</comment>
<evidence type="ECO:0000313" key="10">
    <source>
        <dbReference type="Proteomes" id="UP000594261"/>
    </source>
</evidence>
<organism evidence="9 10">
    <name type="scientific">Quercus lobata</name>
    <name type="common">Valley oak</name>
    <dbReference type="NCBI Taxonomy" id="97700"/>
    <lineage>
        <taxon>Eukaryota</taxon>
        <taxon>Viridiplantae</taxon>
        <taxon>Streptophyta</taxon>
        <taxon>Embryophyta</taxon>
        <taxon>Tracheophyta</taxon>
        <taxon>Spermatophyta</taxon>
        <taxon>Magnoliopsida</taxon>
        <taxon>eudicotyledons</taxon>
        <taxon>Gunneridae</taxon>
        <taxon>Pentapetalae</taxon>
        <taxon>rosids</taxon>
        <taxon>fabids</taxon>
        <taxon>Fagales</taxon>
        <taxon>Fagaceae</taxon>
        <taxon>Quercus</taxon>
    </lineage>
</organism>
<dbReference type="Gramene" id="QL08p012908:mrna">
    <property type="protein sequence ID" value="QL08p012908:mrna"/>
    <property type="gene ID" value="QL08p012908"/>
</dbReference>
<accession>A0A7N2MBH8</accession>
<evidence type="ECO:0000256" key="5">
    <source>
        <dbReference type="ARBA" id="ARBA00022723"/>
    </source>
</evidence>
<dbReference type="InterPro" id="IPR027806">
    <property type="entry name" value="HARBI1_dom"/>
</dbReference>
<keyword evidence="5" id="KW-0479">Metal-binding</keyword>
<dbReference type="Pfam" id="PF13359">
    <property type="entry name" value="DDE_Tnp_4"/>
    <property type="match status" value="1"/>
</dbReference>
<proteinExistence type="inferred from homology"/>
<dbReference type="OMA" id="RWRAIFF"/>
<feature type="domain" description="DDE Tnp4" evidence="8">
    <location>
        <begin position="42"/>
        <end position="159"/>
    </location>
</feature>
<dbReference type="AlphaFoldDB" id="A0A7N2MBH8"/>
<dbReference type="GO" id="GO:0016787">
    <property type="term" value="F:hydrolase activity"/>
    <property type="evidence" value="ECO:0007669"/>
    <property type="project" value="UniProtKB-KW"/>
</dbReference>
<dbReference type="GO" id="GO:0004518">
    <property type="term" value="F:nuclease activity"/>
    <property type="evidence" value="ECO:0007669"/>
    <property type="project" value="UniProtKB-KW"/>
</dbReference>
<sequence length="218" mass="24961">MDLNDEVNVLRDNVKSQDCIGALDGTHVRVKVSNEDAPRYRGWEGTALDSRIIKSALTRNDNLKIPQGKYYLVDAGYMNRSRLIALYRGVRYHLKEYSVRPPENAKELFNLRHASLRTAIERAFGVLKKRFPIIASTTEPNYCVDTQNEIILACCILHNYLMGVDPDESLIAEVNEEVLHSHRERVAPTPREDDEDARQGDIIRDSIASAMWQNYVQM</sequence>
<dbReference type="Proteomes" id="UP000594261">
    <property type="component" value="Chromosome 8"/>
</dbReference>
<comment type="cofactor">
    <cofactor evidence="1">
        <name>a divalent metal cation</name>
        <dbReference type="ChEBI" id="CHEBI:60240"/>
    </cofactor>
</comment>
<dbReference type="InParanoid" id="A0A7N2MBH8"/>
<keyword evidence="7" id="KW-0539">Nucleus</keyword>
<comment type="subcellular location">
    <subcellularLocation>
        <location evidence="2">Nucleus</location>
    </subcellularLocation>
</comment>
<evidence type="ECO:0000256" key="4">
    <source>
        <dbReference type="ARBA" id="ARBA00022722"/>
    </source>
</evidence>
<reference evidence="9" key="2">
    <citation type="submission" date="2021-01" db="UniProtKB">
        <authorList>
            <consortium name="EnsemblPlants"/>
        </authorList>
    </citation>
    <scope>IDENTIFICATION</scope>
</reference>
<dbReference type="PANTHER" id="PTHR22930:SF268">
    <property type="entry name" value="NUCLEASE HARBI1"/>
    <property type="match status" value="1"/>
</dbReference>
<dbReference type="GO" id="GO:0046872">
    <property type="term" value="F:metal ion binding"/>
    <property type="evidence" value="ECO:0007669"/>
    <property type="project" value="UniProtKB-KW"/>
</dbReference>
<dbReference type="EMBL" id="LRBV02000008">
    <property type="status" value="NOT_ANNOTATED_CDS"/>
    <property type="molecule type" value="Genomic_DNA"/>
</dbReference>
<keyword evidence="4" id="KW-0540">Nuclease</keyword>
<dbReference type="EnsemblPlants" id="QL08p012908:mrna">
    <property type="protein sequence ID" value="QL08p012908:mrna"/>
    <property type="gene ID" value="QL08p012908"/>
</dbReference>